<dbReference type="STRING" id="6198.A0A075ACD9"/>
<dbReference type="GO" id="GO:0043539">
    <property type="term" value="F:protein serine/threonine kinase activator activity"/>
    <property type="evidence" value="ECO:0007669"/>
    <property type="project" value="TreeGrafter"/>
</dbReference>
<dbReference type="GO" id="GO:0031431">
    <property type="term" value="C:Dbf4-dependent protein kinase complex"/>
    <property type="evidence" value="ECO:0007669"/>
    <property type="project" value="TreeGrafter"/>
</dbReference>
<dbReference type="GeneID" id="20321320"/>
<feature type="region of interest" description="Disordered" evidence="5">
    <location>
        <begin position="839"/>
        <end position="955"/>
    </location>
</feature>
<evidence type="ECO:0000256" key="4">
    <source>
        <dbReference type="PROSITE-ProRule" id="PRU00600"/>
    </source>
</evidence>
<evidence type="ECO:0000259" key="6">
    <source>
        <dbReference type="PROSITE" id="PS51265"/>
    </source>
</evidence>
<feature type="compositionally biased region" description="Polar residues" evidence="5">
    <location>
        <begin position="557"/>
        <end position="572"/>
    </location>
</feature>
<dbReference type="PANTHER" id="PTHR15375:SF26">
    <property type="entry name" value="PROTEIN CHIFFON"/>
    <property type="match status" value="1"/>
</dbReference>
<feature type="region of interest" description="Disordered" evidence="5">
    <location>
        <begin position="102"/>
        <end position="135"/>
    </location>
</feature>
<dbReference type="KEGG" id="ovi:T265_07141"/>
<dbReference type="FunFam" id="6.10.250.3410:FF:000001">
    <property type="entry name" value="Protein DBF4 homolog A"/>
    <property type="match status" value="1"/>
</dbReference>
<dbReference type="InterPro" id="IPR038545">
    <property type="entry name" value="Znf_DBF_sf"/>
</dbReference>
<evidence type="ECO:0000313" key="7">
    <source>
        <dbReference type="EMBL" id="KER25399.1"/>
    </source>
</evidence>
<proteinExistence type="predicted"/>
<feature type="compositionally biased region" description="Polar residues" evidence="5">
    <location>
        <begin position="929"/>
        <end position="939"/>
    </location>
</feature>
<dbReference type="GO" id="GO:1901987">
    <property type="term" value="P:regulation of cell cycle phase transition"/>
    <property type="evidence" value="ECO:0007669"/>
    <property type="project" value="TreeGrafter"/>
</dbReference>
<dbReference type="InterPro" id="IPR006572">
    <property type="entry name" value="Znf_DBF"/>
</dbReference>
<keyword evidence="1" id="KW-0479">Metal-binding</keyword>
<keyword evidence="8" id="KW-1185">Reference proteome</keyword>
<feature type="region of interest" description="Disordered" evidence="5">
    <location>
        <begin position="537"/>
        <end position="579"/>
    </location>
</feature>
<feature type="region of interest" description="Disordered" evidence="5">
    <location>
        <begin position="1129"/>
        <end position="1175"/>
    </location>
</feature>
<keyword evidence="2 4" id="KW-0863">Zinc-finger</keyword>
<dbReference type="SMART" id="SM00586">
    <property type="entry name" value="ZnF_DBF"/>
    <property type="match status" value="1"/>
</dbReference>
<keyword evidence="3" id="KW-0862">Zinc</keyword>
<dbReference type="GO" id="GO:0008270">
    <property type="term" value="F:zinc ion binding"/>
    <property type="evidence" value="ECO:0007669"/>
    <property type="project" value="UniProtKB-KW"/>
</dbReference>
<feature type="region of interest" description="Disordered" evidence="5">
    <location>
        <begin position="798"/>
        <end position="825"/>
    </location>
</feature>
<organism evidence="7 8">
    <name type="scientific">Opisthorchis viverrini</name>
    <name type="common">Southeast Asian liver fluke</name>
    <dbReference type="NCBI Taxonomy" id="6198"/>
    <lineage>
        <taxon>Eukaryota</taxon>
        <taxon>Metazoa</taxon>
        <taxon>Spiralia</taxon>
        <taxon>Lophotrochozoa</taxon>
        <taxon>Platyhelminthes</taxon>
        <taxon>Trematoda</taxon>
        <taxon>Digenea</taxon>
        <taxon>Opisthorchiida</taxon>
        <taxon>Opisthorchiata</taxon>
        <taxon>Opisthorchiidae</taxon>
        <taxon>Opisthorchis</taxon>
    </lineage>
</organism>
<feature type="compositionally biased region" description="Basic residues" evidence="5">
    <location>
        <begin position="1056"/>
        <end position="1065"/>
    </location>
</feature>
<name>A0A075ACD9_OPIVI</name>
<dbReference type="GO" id="GO:0003676">
    <property type="term" value="F:nucleic acid binding"/>
    <property type="evidence" value="ECO:0007669"/>
    <property type="project" value="InterPro"/>
</dbReference>
<feature type="compositionally biased region" description="Basic and acidic residues" evidence="5">
    <location>
        <begin position="537"/>
        <end position="547"/>
    </location>
</feature>
<dbReference type="Proteomes" id="UP000054324">
    <property type="component" value="Unassembled WGS sequence"/>
</dbReference>
<feature type="compositionally biased region" description="Polar residues" evidence="5">
    <location>
        <begin position="842"/>
        <end position="851"/>
    </location>
</feature>
<feature type="compositionally biased region" description="Polar residues" evidence="5">
    <location>
        <begin position="239"/>
        <end position="252"/>
    </location>
</feature>
<feature type="region of interest" description="Disordered" evidence="5">
    <location>
        <begin position="400"/>
        <end position="445"/>
    </location>
</feature>
<feature type="region of interest" description="Disordered" evidence="5">
    <location>
        <begin position="1022"/>
        <end position="1079"/>
    </location>
</feature>
<gene>
    <name evidence="7" type="ORF">T265_07141</name>
</gene>
<dbReference type="RefSeq" id="XP_009170849.1">
    <property type="nucleotide sequence ID" value="XM_009172585.1"/>
</dbReference>
<evidence type="ECO:0000256" key="3">
    <source>
        <dbReference type="ARBA" id="ARBA00022833"/>
    </source>
</evidence>
<dbReference type="AlphaFoldDB" id="A0A075ACD9"/>
<evidence type="ECO:0000313" key="8">
    <source>
        <dbReference type="Proteomes" id="UP000054324"/>
    </source>
</evidence>
<feature type="region of interest" description="Disordered" evidence="5">
    <location>
        <begin position="239"/>
        <end position="264"/>
    </location>
</feature>
<evidence type="ECO:0000256" key="5">
    <source>
        <dbReference type="SAM" id="MobiDB-lite"/>
    </source>
</evidence>
<feature type="domain" description="DBF4-type" evidence="6">
    <location>
        <begin position="477"/>
        <end position="526"/>
    </location>
</feature>
<evidence type="ECO:0000256" key="1">
    <source>
        <dbReference type="ARBA" id="ARBA00022723"/>
    </source>
</evidence>
<dbReference type="GO" id="GO:0010571">
    <property type="term" value="P:positive regulation of nuclear cell cycle DNA replication"/>
    <property type="evidence" value="ECO:0007669"/>
    <property type="project" value="TreeGrafter"/>
</dbReference>
<evidence type="ECO:0000256" key="2">
    <source>
        <dbReference type="ARBA" id="ARBA00022771"/>
    </source>
</evidence>
<sequence>MLDENIDPRLTQISPNSQSADFLPVVPSTSGFTAEACQREKSSFSGSGANRMAPLYGKKIFMHYDPGTSSDKYLESVLRKLKADLVDFFSRDIHYVISNRPQSRIPSLSPSLTPTHNGSSNASLPKQPVSSAGRLTNVPSSMALKTPFLPTAKTASAAVTRGRAMLMAARKSTGSLNTTSPQEPKPSEVLRQRSAVAPFRCLAAMPFEGSMRAGILSGCPSLEKGSREVEVGFQPRTFRSLQPTNTNSSAVATKTPDGGPSNLRAQELTETSAAALWSPSNDLLVRARRLGIRILTVEAVFKWIRNLPSDVQTYIQSAEGADSDKSIADIPDDPERDRVCQVRHLTTPCIKILDISGQTRPLYMDRTDYLPGLWNLLSHRPAKTKESLCELSTNAGSGSVPAASLGRTGAPASQSHPATAATGTPSILSRQTSRMKRKQRLTKHHTSVKLAHSLKRSTSISGKIGCPSDTRTKPAVEDEPSGYCECCSMTFPNLFEHLKCPEHQQFAKNSENYHLLDDVLNRLPSLQSFLTSETIKQKSIDAGDRRPTAHRKRHQSASKSSACDAQVSQKTQDNLDEPAAHGVPVTTVSLDVAAVDESPVKPMVPPCLKSVDPAEQGHAEPVDQLKLFSDDEADHDDEALVKAVTKDAVGLKSSTPLPLEVPAVTTLEQNLAVEEPSPGPVRIISFSVDLDEGQKGFPAAFVDPIPQQPDFPATSTVNAWHSVCAEIYVSESFRQPVSRSDSNCTMNVSPVLERFHIPCSVCCRSHIPSRLPDSMHLKMNSLLGPSLQLDGFGCQRTSFSPDGMLSPTAIPSSQDERSTPEETPAVSALLEAQDDHNAGLSPIQSVHSASCSPVFDSKDTETTHRPQNCTPPTSPMRRLSTGSTKQPDQPHAVISNSTRSNQPSLSETTPSSSPPFSRPIISTPLVSPHTDSSTLSTSRCVLPPNSPSSKSDAGKRRKSLNWLLNTASFEAQLPCDAHASSGSELQRIRKRGTNKRRCLTSNLGYDTEGAVLRQLPVLKRTKLGTENPITPRSKRENKFSMGTAPGTGVDKLPHSDRKRKRKRKASGTPPPYATPSRGVLPRVAARIARESISLSVRALYSPSTLDRFSDERHQPVPPASLSLHSVAISSPSEHKSCPQRKKSGRILFSPNSPCADPSDDEFFDSPVPKSRGSAKSILYSPKMRLFGGSSDGNQ</sequence>
<dbReference type="PROSITE" id="PS51265">
    <property type="entry name" value="ZF_DBF4"/>
    <property type="match status" value="1"/>
</dbReference>
<feature type="compositionally biased region" description="Basic residues" evidence="5">
    <location>
        <begin position="433"/>
        <end position="445"/>
    </location>
</feature>
<dbReference type="CTD" id="20321320"/>
<dbReference type="PANTHER" id="PTHR15375">
    <property type="entry name" value="ACTIVATOR OF S-PHASE KINASE-RELATED"/>
    <property type="match status" value="1"/>
</dbReference>
<dbReference type="OrthoDB" id="21380at2759"/>
<feature type="compositionally biased region" description="Polar residues" evidence="5">
    <location>
        <begin position="411"/>
        <end position="432"/>
    </location>
</feature>
<protein>
    <recommendedName>
        <fullName evidence="6">DBF4-type domain-containing protein</fullName>
    </recommendedName>
</protein>
<dbReference type="Pfam" id="PF07535">
    <property type="entry name" value="zf-DBF"/>
    <property type="match status" value="1"/>
</dbReference>
<dbReference type="EMBL" id="KL596778">
    <property type="protein sequence ID" value="KER25399.1"/>
    <property type="molecule type" value="Genomic_DNA"/>
</dbReference>
<dbReference type="Gene3D" id="6.10.250.3410">
    <property type="entry name" value="DBF zinc finger"/>
    <property type="match status" value="1"/>
</dbReference>
<reference evidence="7 8" key="1">
    <citation type="submission" date="2013-11" db="EMBL/GenBank/DDBJ databases">
        <title>Opisthorchis viverrini - life in the bile duct.</title>
        <authorList>
            <person name="Young N.D."/>
            <person name="Nagarajan N."/>
            <person name="Lin S.J."/>
            <person name="Korhonen P.K."/>
            <person name="Jex A.R."/>
            <person name="Hall R.S."/>
            <person name="Safavi-Hemami H."/>
            <person name="Kaewkong W."/>
            <person name="Bertrand D."/>
            <person name="Gao S."/>
            <person name="Seet Q."/>
            <person name="Wongkham S."/>
            <person name="Teh B.T."/>
            <person name="Wongkham C."/>
            <person name="Intapan P.M."/>
            <person name="Maleewong W."/>
            <person name="Yang X."/>
            <person name="Hu M."/>
            <person name="Wang Z."/>
            <person name="Hofmann A."/>
            <person name="Sternberg P.W."/>
            <person name="Tan P."/>
            <person name="Wang J."/>
            <person name="Gasser R.B."/>
        </authorList>
    </citation>
    <scope>NUCLEOTIDE SEQUENCE [LARGE SCALE GENOMIC DNA]</scope>
</reference>
<dbReference type="InterPro" id="IPR051590">
    <property type="entry name" value="Replication_Regulatory_Kinase"/>
</dbReference>
<accession>A0A075ACD9</accession>